<name>A0A0X8P413_ALCXX</name>
<dbReference type="InterPro" id="IPR002547">
    <property type="entry name" value="tRNA-bd_dom"/>
</dbReference>
<proteinExistence type="predicted"/>
<reference evidence="6" key="1">
    <citation type="submission" date="2015-12" db="EMBL/GenBank/DDBJ databases">
        <title>FDA dAtabase for Regulatory Grade micrObial Sequences (FDA-ARGOS): Supporting development and validation of Infectious Disease Dx tests.</title>
        <authorList>
            <person name="Case J."/>
            <person name="Tallon L."/>
            <person name="Sadzewicz L."/>
            <person name="Sengamalay N."/>
            <person name="Ott S."/>
            <person name="Godinez A."/>
            <person name="Nagaraj S."/>
            <person name="Nadendla S."/>
            <person name="Sichtig H."/>
        </authorList>
    </citation>
    <scope>NUCLEOTIDE SEQUENCE [LARGE SCALE GENOMIC DNA]</scope>
    <source>
        <strain evidence="6">FDAARGOS_147</strain>
    </source>
</reference>
<dbReference type="GO" id="GO:0000049">
    <property type="term" value="F:tRNA binding"/>
    <property type="evidence" value="ECO:0007669"/>
    <property type="project" value="UniProtKB-UniRule"/>
</dbReference>
<dbReference type="RefSeq" id="WP_061073815.1">
    <property type="nucleotide sequence ID" value="NZ_CP014060.2"/>
</dbReference>
<sequence length="123" mass="13240">MHYTQDPATPPAPTVSFDDFMKVDIRVGTIIAADPFPEARKPAYKLTIDFGPGVGVKKSSAQITGRYTLEQLPGKRVLGIVNFPPRQVGPVRSEVLVLGLADADDQTVLVTPELDVPNGARLT</sequence>
<dbReference type="Pfam" id="PF01588">
    <property type="entry name" value="tRNA_bind"/>
    <property type="match status" value="1"/>
</dbReference>
<evidence type="ECO:0000256" key="3">
    <source>
        <dbReference type="PROSITE-ProRule" id="PRU00209"/>
    </source>
</evidence>
<organism evidence="5 6">
    <name type="scientific">Alcaligenes xylosoxydans xylosoxydans</name>
    <name type="common">Achromobacter xylosoxidans</name>
    <dbReference type="NCBI Taxonomy" id="85698"/>
    <lineage>
        <taxon>Bacteria</taxon>
        <taxon>Pseudomonadati</taxon>
        <taxon>Pseudomonadota</taxon>
        <taxon>Betaproteobacteria</taxon>
        <taxon>Burkholderiales</taxon>
        <taxon>Alcaligenaceae</taxon>
        <taxon>Achromobacter</taxon>
    </lineage>
</organism>
<evidence type="ECO:0000313" key="6">
    <source>
        <dbReference type="Proteomes" id="UP000060602"/>
    </source>
</evidence>
<dbReference type="InterPro" id="IPR008231">
    <property type="entry name" value="CsaA"/>
</dbReference>
<keyword evidence="2 3" id="KW-0694">RNA-binding</keyword>
<feature type="domain" description="TRNA-binding" evidence="4">
    <location>
        <begin position="19"/>
        <end position="123"/>
    </location>
</feature>
<protein>
    <submittedName>
        <fullName evidence="5">tRNA-binding protein</fullName>
    </submittedName>
</protein>
<accession>A0A0X8P413</accession>
<evidence type="ECO:0000259" key="4">
    <source>
        <dbReference type="PROSITE" id="PS50886"/>
    </source>
</evidence>
<dbReference type="NCBIfam" id="NF007494">
    <property type="entry name" value="PRK10089.1-3"/>
    <property type="match status" value="1"/>
</dbReference>
<dbReference type="AlphaFoldDB" id="A0A0X8P413"/>
<dbReference type="NCBIfam" id="TIGR02222">
    <property type="entry name" value="chap_CsaA"/>
    <property type="match status" value="1"/>
</dbReference>
<evidence type="ECO:0000313" key="5">
    <source>
        <dbReference type="EMBL" id="AMG39414.1"/>
    </source>
</evidence>
<dbReference type="Proteomes" id="UP000060602">
    <property type="component" value="Chromosome"/>
</dbReference>
<keyword evidence="1 3" id="KW-0820">tRNA-binding</keyword>
<dbReference type="Gene3D" id="2.40.50.140">
    <property type="entry name" value="Nucleic acid-binding proteins"/>
    <property type="match status" value="1"/>
</dbReference>
<dbReference type="FunFam" id="2.40.50.140:FF:000165">
    <property type="entry name" value="Chaperone CsaA"/>
    <property type="match status" value="1"/>
</dbReference>
<dbReference type="PANTHER" id="PTHR11586">
    <property type="entry name" value="TRNA-AMINOACYLATION COFACTOR ARC1 FAMILY MEMBER"/>
    <property type="match status" value="1"/>
</dbReference>
<dbReference type="PROSITE" id="PS50886">
    <property type="entry name" value="TRBD"/>
    <property type="match status" value="1"/>
</dbReference>
<evidence type="ECO:0000256" key="2">
    <source>
        <dbReference type="ARBA" id="ARBA00022884"/>
    </source>
</evidence>
<dbReference type="InterPro" id="IPR051270">
    <property type="entry name" value="Tyrosine-tRNA_ligase_regulator"/>
</dbReference>
<evidence type="ECO:0000256" key="1">
    <source>
        <dbReference type="ARBA" id="ARBA00022555"/>
    </source>
</evidence>
<dbReference type="CDD" id="cd02798">
    <property type="entry name" value="tRNA_bind_CsaA"/>
    <property type="match status" value="1"/>
</dbReference>
<dbReference type="EMBL" id="CP014060">
    <property type="protein sequence ID" value="AMG39414.1"/>
    <property type="molecule type" value="Genomic_DNA"/>
</dbReference>
<dbReference type="SUPFAM" id="SSF50249">
    <property type="entry name" value="Nucleic acid-binding proteins"/>
    <property type="match status" value="1"/>
</dbReference>
<gene>
    <name evidence="5" type="ORF">AL504_27450</name>
</gene>
<dbReference type="PANTHER" id="PTHR11586:SF37">
    <property type="entry name" value="TRNA-BINDING DOMAIN-CONTAINING PROTEIN"/>
    <property type="match status" value="1"/>
</dbReference>
<dbReference type="NCBIfam" id="NF007495">
    <property type="entry name" value="PRK10089.1-4"/>
    <property type="match status" value="1"/>
</dbReference>
<dbReference type="InterPro" id="IPR012340">
    <property type="entry name" value="NA-bd_OB-fold"/>
</dbReference>